<dbReference type="EMBL" id="QTSX02007490">
    <property type="protein sequence ID" value="KAJ9048218.1"/>
    <property type="molecule type" value="Genomic_DNA"/>
</dbReference>
<comment type="caution">
    <text evidence="1">The sequence shown here is derived from an EMBL/GenBank/DDBJ whole genome shotgun (WGS) entry which is preliminary data.</text>
</comment>
<reference evidence="1" key="1">
    <citation type="submission" date="2022-04" db="EMBL/GenBank/DDBJ databases">
        <title>Genome of the entomopathogenic fungus Entomophthora muscae.</title>
        <authorList>
            <person name="Elya C."/>
            <person name="Lovett B.R."/>
            <person name="Lee E."/>
            <person name="Macias A.M."/>
            <person name="Hajek A.E."/>
            <person name="De Bivort B.L."/>
            <person name="Kasson M.T."/>
            <person name="De Fine Licht H.H."/>
            <person name="Stajich J.E."/>
        </authorList>
    </citation>
    <scope>NUCLEOTIDE SEQUENCE</scope>
    <source>
        <strain evidence="1">Berkeley</strain>
    </source>
</reference>
<name>A0ACC2RDW6_9FUNG</name>
<protein>
    <submittedName>
        <fullName evidence="1">Uncharacterized protein</fullName>
    </submittedName>
</protein>
<evidence type="ECO:0000313" key="2">
    <source>
        <dbReference type="Proteomes" id="UP001165960"/>
    </source>
</evidence>
<gene>
    <name evidence="1" type="ORF">DSO57_1037233</name>
</gene>
<sequence length="1050" mass="113698">MSNGPNDKQAADASSLLLGVLNDKPTLPKSDSSSMLLSLLNQPPAQAPQPEFPALSSSKSQAKSPSDVDVKALLFPSVTPYSDNEKKKPKAQRKISKRAVLDDDSRPGTPNFVVSSSLVINEMNNTGTNFSHVSPFDQIPDDLDNFTATANKEPSSNKKSGDRVEPSSGCPGFRLSGNYLSLGPKPFSVATPLGKSSNEMQIAKVPHESAAETRKSIIAQQGFAGYSVKGGRIRVLKEIAGSMELLKEHRSTVVDMQFWNPENEQELDTEDRYLISISLDSILLLWRFKNTGLSQKPISYTVEFGLQGTPSSGSSHRYRQLAWNPANMDIIAVATDSNTVLLIDLSTYMKPSGSPPTPEAELGNMLTEVEVGHAVTSLAFSPDGRQLAIGEASGRILLVELEDATVCSQKHLSKATDNTVTFLSFITQNTNSTLLVASDNNNEIHLRDVSTDSKLQSIKFQSSSGDRNAISYENDSHLLLVGSQTRCSLLALHISLEPTPCFDFVSEHTVPEAILDIDATRDIMSFKEPPASRCISLYTSQINSKSVFVVPASRLYPTSTQSYPLLVGSSQPQQGPTSVPQADADFLAELFSLGSNSAPSDPSPAPLVQEDGSLSLTNLFLAHESISKPKPRQSKAAPKPEACPVQSSIISQEHFPSLTKKDPTPRTDKEVPASKPTLAQVVSRTPEDITSIIKREVSGSAQQNSKDIAKLGGQLNTITRDIKSLPASLNQTLVGEINNSLRDCVQQQIPQILDDRFTLAFKQFLSGKEFHSILESQLKKHAVEAMISSNVTSAIGEAVSDQLAKGVQKVVAQQIESVLIPAYEAASASMFQQMHKSFSEGLKKIHESHEALLSLQQAQLTKVNELLASQKSSPNNLPVPIEGGSSSHPKKNSPQKPEPKHKPTAAPEYSPPKPANKVVPPPSLQVEESISEALATSDHKRLVALFSETSPTSVFKYCEFPQKSMLILAKLMTKELGNHTDLKLSIIKECLSRLLPKDPSISEHIGRFLATIKASLNNFSSKLTGSDSDNQTLATLRALMDSCSTILSPK</sequence>
<accession>A0ACC2RDW6</accession>
<proteinExistence type="predicted"/>
<dbReference type="Proteomes" id="UP001165960">
    <property type="component" value="Unassembled WGS sequence"/>
</dbReference>
<organism evidence="1 2">
    <name type="scientific">Entomophthora muscae</name>
    <dbReference type="NCBI Taxonomy" id="34485"/>
    <lineage>
        <taxon>Eukaryota</taxon>
        <taxon>Fungi</taxon>
        <taxon>Fungi incertae sedis</taxon>
        <taxon>Zoopagomycota</taxon>
        <taxon>Entomophthoromycotina</taxon>
        <taxon>Entomophthoromycetes</taxon>
        <taxon>Entomophthorales</taxon>
        <taxon>Entomophthoraceae</taxon>
        <taxon>Entomophthora</taxon>
    </lineage>
</organism>
<evidence type="ECO:0000313" key="1">
    <source>
        <dbReference type="EMBL" id="KAJ9048218.1"/>
    </source>
</evidence>
<keyword evidence="2" id="KW-1185">Reference proteome</keyword>